<keyword evidence="3" id="KW-1185">Reference proteome</keyword>
<reference evidence="2 3" key="1">
    <citation type="submission" date="2014-06" db="EMBL/GenBank/DDBJ databases">
        <authorList>
            <person name="Swart Estienne"/>
        </authorList>
    </citation>
    <scope>NUCLEOTIDE SEQUENCE [LARGE SCALE GENOMIC DNA]</scope>
    <source>
        <strain evidence="2 3">130c</strain>
    </source>
</reference>
<feature type="region of interest" description="Disordered" evidence="1">
    <location>
        <begin position="1"/>
        <end position="28"/>
    </location>
</feature>
<organism evidence="2 3">
    <name type="scientific">Stylonychia lemnae</name>
    <name type="common">Ciliate</name>
    <dbReference type="NCBI Taxonomy" id="5949"/>
    <lineage>
        <taxon>Eukaryota</taxon>
        <taxon>Sar</taxon>
        <taxon>Alveolata</taxon>
        <taxon>Ciliophora</taxon>
        <taxon>Intramacronucleata</taxon>
        <taxon>Spirotrichea</taxon>
        <taxon>Stichotrichia</taxon>
        <taxon>Sporadotrichida</taxon>
        <taxon>Oxytrichidae</taxon>
        <taxon>Stylonychinae</taxon>
        <taxon>Stylonychia</taxon>
    </lineage>
</organism>
<dbReference type="EMBL" id="CCKQ01019505">
    <property type="protein sequence ID" value="CDW91523.1"/>
    <property type="molecule type" value="Genomic_DNA"/>
</dbReference>
<name>A0A078BD64_STYLE</name>
<gene>
    <name evidence="2" type="primary">Contig6000.g6426</name>
    <name evidence="2" type="ORF">STYLEM_20679</name>
</gene>
<sequence>MQLEPQSTDPPTGEPTDPQTREPEGVPLNLTEDQIEDFRTECGAFIDRWLEEGTCTEEQAAVYRKSVNQRSLSFYEGEMELFENALEGCRDENRYYKKFIQTDSNSISDEKIQTLKHICHNYIEKLHVEWGMSDEEYEGTKQKFEAIYDQIINNGDWTLYYEYLDICNGVYD</sequence>
<dbReference type="Proteomes" id="UP000039865">
    <property type="component" value="Unassembled WGS sequence"/>
</dbReference>
<feature type="compositionally biased region" description="Polar residues" evidence="1">
    <location>
        <begin position="1"/>
        <end position="10"/>
    </location>
</feature>
<dbReference type="AlphaFoldDB" id="A0A078BD64"/>
<evidence type="ECO:0000313" key="3">
    <source>
        <dbReference type="Proteomes" id="UP000039865"/>
    </source>
</evidence>
<proteinExistence type="predicted"/>
<dbReference type="InParanoid" id="A0A078BD64"/>
<evidence type="ECO:0000256" key="1">
    <source>
        <dbReference type="SAM" id="MobiDB-lite"/>
    </source>
</evidence>
<evidence type="ECO:0000313" key="2">
    <source>
        <dbReference type="EMBL" id="CDW91523.1"/>
    </source>
</evidence>
<protein>
    <submittedName>
        <fullName evidence="2">Uncharacterized protein</fullName>
    </submittedName>
</protein>
<accession>A0A078BD64</accession>